<dbReference type="OrthoDB" id="9795964at2"/>
<dbReference type="Gene3D" id="2.60.450.10">
    <property type="entry name" value="Lipopolysaccharide (LPS) transport protein A like domain"/>
    <property type="match status" value="1"/>
</dbReference>
<dbReference type="Proteomes" id="UP000005380">
    <property type="component" value="Chromosome"/>
</dbReference>
<dbReference type="RefSeq" id="WP_006460615.1">
    <property type="nucleotide sequence ID" value="NZ_CP007030.1"/>
</dbReference>
<dbReference type="GO" id="GO:0015920">
    <property type="term" value="P:lipopolysaccharide transport"/>
    <property type="evidence" value="ECO:0007669"/>
    <property type="project" value="InterPro"/>
</dbReference>
<dbReference type="FunCoup" id="W0DSQ3">
    <property type="interactions" value="48"/>
</dbReference>
<name>W0DSQ3_9GAMM</name>
<dbReference type="STRING" id="717772.THIAE_07645"/>
<dbReference type="HOGENOM" id="CLU_1447024_0_0_6"/>
<keyword evidence="7" id="KW-1185">Reference proteome</keyword>
<keyword evidence="1" id="KW-0813">Transport</keyword>
<keyword evidence="4" id="KW-0472">Membrane</keyword>
<evidence type="ECO:0000256" key="2">
    <source>
        <dbReference type="ARBA" id="ARBA00022729"/>
    </source>
</evidence>
<gene>
    <name evidence="6" type="ORF">THIAE_07645</name>
</gene>
<dbReference type="Pfam" id="PF03968">
    <property type="entry name" value="LptD_N"/>
    <property type="match status" value="1"/>
</dbReference>
<feature type="domain" description="Organic solvent tolerance-like N-terminal" evidence="5">
    <location>
        <begin position="47"/>
        <end position="156"/>
    </location>
</feature>
<keyword evidence="6" id="KW-0762">Sugar transport</keyword>
<evidence type="ECO:0000313" key="6">
    <source>
        <dbReference type="EMBL" id="AHF01645.1"/>
    </source>
</evidence>
<evidence type="ECO:0000256" key="3">
    <source>
        <dbReference type="ARBA" id="ARBA00022764"/>
    </source>
</evidence>
<dbReference type="GO" id="GO:0017089">
    <property type="term" value="F:glycolipid transfer activity"/>
    <property type="evidence" value="ECO:0007669"/>
    <property type="project" value="TreeGrafter"/>
</dbReference>
<organism evidence="6 7">
    <name type="scientific">Thiomicrospira aerophila AL3</name>
    <dbReference type="NCBI Taxonomy" id="717772"/>
    <lineage>
        <taxon>Bacteria</taxon>
        <taxon>Pseudomonadati</taxon>
        <taxon>Pseudomonadota</taxon>
        <taxon>Gammaproteobacteria</taxon>
        <taxon>Thiotrichales</taxon>
        <taxon>Piscirickettsiaceae</taxon>
        <taxon>Thiomicrospira</taxon>
    </lineage>
</organism>
<proteinExistence type="predicted"/>
<dbReference type="GO" id="GO:0030288">
    <property type="term" value="C:outer membrane-bounded periplasmic space"/>
    <property type="evidence" value="ECO:0007669"/>
    <property type="project" value="TreeGrafter"/>
</dbReference>
<dbReference type="KEGG" id="tao:THIAE_07645"/>
<dbReference type="InterPro" id="IPR014340">
    <property type="entry name" value="LptA"/>
</dbReference>
<dbReference type="PANTHER" id="PTHR36504:SF1">
    <property type="entry name" value="LIPOPOLYSACCHARIDE EXPORT SYSTEM PROTEIN LPTA"/>
    <property type="match status" value="1"/>
</dbReference>
<dbReference type="AlphaFoldDB" id="W0DSQ3"/>
<evidence type="ECO:0000256" key="1">
    <source>
        <dbReference type="ARBA" id="ARBA00022448"/>
    </source>
</evidence>
<dbReference type="GO" id="GO:0001530">
    <property type="term" value="F:lipopolysaccharide binding"/>
    <property type="evidence" value="ECO:0007669"/>
    <property type="project" value="InterPro"/>
</dbReference>
<keyword evidence="3" id="KW-0574">Periplasm</keyword>
<dbReference type="GO" id="GO:0009279">
    <property type="term" value="C:cell outer membrane"/>
    <property type="evidence" value="ECO:0007669"/>
    <property type="project" value="TreeGrafter"/>
</dbReference>
<keyword evidence="4" id="KW-0812">Transmembrane</keyword>
<evidence type="ECO:0000259" key="5">
    <source>
        <dbReference type="Pfam" id="PF03968"/>
    </source>
</evidence>
<dbReference type="PANTHER" id="PTHR36504">
    <property type="entry name" value="LIPOPOLYSACCHARIDE EXPORT SYSTEM PROTEIN LPTA"/>
    <property type="match status" value="1"/>
</dbReference>
<keyword evidence="4" id="KW-1133">Transmembrane helix</keyword>
<accession>W0DSQ3</accession>
<sequence length="187" mass="20564">MNPLRHPNQLLLLGRYSTLLLISVMGILSIFSMASVNAQTNSQQPITIQANQLDTYDQQGESHYQGEVVARQGHLLLKGDTLVVYHPQRLIDRIVTDGQPAYFEMNDPEQGPVKGHADRIVYYANQEIAHLIGNAFVDRGQTQSIQAGLIIVDLTTMTLQATGSSNTESADTSPGRVEMIFTPGTQD</sequence>
<keyword evidence="2" id="KW-0732">Signal</keyword>
<evidence type="ECO:0000313" key="7">
    <source>
        <dbReference type="Proteomes" id="UP000005380"/>
    </source>
</evidence>
<evidence type="ECO:0000256" key="4">
    <source>
        <dbReference type="SAM" id="Phobius"/>
    </source>
</evidence>
<dbReference type="EMBL" id="CP007030">
    <property type="protein sequence ID" value="AHF01645.1"/>
    <property type="molecule type" value="Genomic_DNA"/>
</dbReference>
<protein>
    <submittedName>
        <fullName evidence="6">Sugar transporter</fullName>
    </submittedName>
</protein>
<dbReference type="NCBIfam" id="TIGR03002">
    <property type="entry name" value="outer_YhbN_LptA"/>
    <property type="match status" value="1"/>
</dbReference>
<dbReference type="InterPro" id="IPR052037">
    <property type="entry name" value="LPS_export_LptA"/>
</dbReference>
<dbReference type="InParanoid" id="W0DSQ3"/>
<dbReference type="InterPro" id="IPR005653">
    <property type="entry name" value="OstA-like_N"/>
</dbReference>
<dbReference type="eggNOG" id="COG1934">
    <property type="taxonomic scope" value="Bacteria"/>
</dbReference>
<reference evidence="6 7" key="1">
    <citation type="submission" date="2013-12" db="EMBL/GenBank/DDBJ databases">
        <authorList>
            <consortium name="DOE Joint Genome Institute"/>
            <person name="Kappler U."/>
            <person name="Huntemann M."/>
            <person name="Han J."/>
            <person name="Chen A."/>
            <person name="Kyrpides N."/>
            <person name="Mavromatis K."/>
            <person name="Markowitz V."/>
            <person name="Palaniappan K."/>
            <person name="Ivanova N."/>
            <person name="Schaumberg A."/>
            <person name="Pati A."/>
            <person name="Liolios K."/>
            <person name="Nordberg H.P."/>
            <person name="Cantor M.N."/>
            <person name="Hua S.X."/>
            <person name="Woyke T."/>
        </authorList>
    </citation>
    <scope>NUCLEOTIDE SEQUENCE [LARGE SCALE GENOMIC DNA]</scope>
    <source>
        <strain evidence="7">AL2</strain>
    </source>
</reference>
<feature type="transmembrane region" description="Helical" evidence="4">
    <location>
        <begin position="12"/>
        <end position="34"/>
    </location>
</feature>